<proteinExistence type="predicted"/>
<dbReference type="RefSeq" id="WP_332901693.1">
    <property type="nucleotide sequence ID" value="NZ_JBAGLP010000116.1"/>
</dbReference>
<keyword evidence="3" id="KW-0347">Helicase</keyword>
<name>A0ABU7Z6G9_9MICO</name>
<dbReference type="InterPro" id="IPR014001">
    <property type="entry name" value="Helicase_ATP-bd"/>
</dbReference>
<keyword evidence="3" id="KW-0547">Nucleotide-binding</keyword>
<gene>
    <name evidence="3" type="ORF">V5O49_07675</name>
</gene>
<dbReference type="Pfam" id="PF00271">
    <property type="entry name" value="Helicase_C"/>
    <property type="match status" value="1"/>
</dbReference>
<dbReference type="InterPro" id="IPR001650">
    <property type="entry name" value="Helicase_C-like"/>
</dbReference>
<keyword evidence="3" id="KW-0378">Hydrolase</keyword>
<dbReference type="GO" id="GO:0004386">
    <property type="term" value="F:helicase activity"/>
    <property type="evidence" value="ECO:0007669"/>
    <property type="project" value="UniProtKB-KW"/>
</dbReference>
<keyword evidence="3" id="KW-0067">ATP-binding</keyword>
<feature type="region of interest" description="Disordered" evidence="1">
    <location>
        <begin position="1060"/>
        <end position="1080"/>
    </location>
</feature>
<keyword evidence="4" id="KW-1185">Reference proteome</keyword>
<evidence type="ECO:0000259" key="2">
    <source>
        <dbReference type="SMART" id="SM00487"/>
    </source>
</evidence>
<organism evidence="3 4">
    <name type="scientific">Isoptericola haloaureus</name>
    <dbReference type="NCBI Taxonomy" id="1542902"/>
    <lineage>
        <taxon>Bacteria</taxon>
        <taxon>Bacillati</taxon>
        <taxon>Actinomycetota</taxon>
        <taxon>Actinomycetes</taxon>
        <taxon>Micrococcales</taxon>
        <taxon>Promicromonosporaceae</taxon>
        <taxon>Isoptericola</taxon>
    </lineage>
</organism>
<comment type="caution">
    <text evidence="3">The sequence shown here is derived from an EMBL/GenBank/DDBJ whole genome shotgun (WGS) entry which is preliminary data.</text>
</comment>
<reference evidence="3" key="2">
    <citation type="submission" date="2024-02" db="EMBL/GenBank/DDBJ databases">
        <authorList>
            <person name="Prathaban M."/>
            <person name="Mythili R."/>
            <person name="Sharmila Devi N."/>
            <person name="Sobanaa M."/>
            <person name="Prathiviraj R."/>
            <person name="Selvin J."/>
        </authorList>
    </citation>
    <scope>NUCLEOTIDE SEQUENCE</scope>
    <source>
        <strain evidence="3">MP1014</strain>
    </source>
</reference>
<feature type="compositionally biased region" description="Low complexity" evidence="1">
    <location>
        <begin position="1062"/>
        <end position="1073"/>
    </location>
</feature>
<dbReference type="SUPFAM" id="SSF52540">
    <property type="entry name" value="P-loop containing nucleoside triphosphate hydrolases"/>
    <property type="match status" value="2"/>
</dbReference>
<dbReference type="Proteomes" id="UP001310387">
    <property type="component" value="Unassembled WGS sequence"/>
</dbReference>
<feature type="region of interest" description="Disordered" evidence="1">
    <location>
        <begin position="554"/>
        <end position="591"/>
    </location>
</feature>
<sequence>MTETRPDVERTLASLKDFQRATVEHAFHRLFTDEDATKRFLVADEVGLGKTMVAKGLIARAVDHLWDDPDRRIDIVYICSNSQIARQNLSRLNVVGGTELRHADRLTLLPHVIRDLRRSRLNFVSFTPGTSFQVGSTGGKAEERALLYQMLAKSRGGEFTRRNAWKKFFQGWMSLENFERRLAAVDRNDLDDELCQSLEEEIAQATGPGGAPLTAELEACADEFAYRRRPAEGDLARRRDRLVGTLRQLVARASVEHLEPDLVILDEFQRFKDLLDAEADDEGAGLAHAVFDHPDAKVLLLSATPYKMYTLPDEPEGDDHYRDFTRTIRFLGGDERAGVVERELRTLRAEVLAGGDPDRARAARDRVQHELRQVMCRTERLAATPDRDGMLCKKPLDVRLTPDDLRSWRTFDDVARQIDRHDVFEYWRSTPYPLNLMDRDSYQVRTRFQAAVERGDPDVAAALADATGLLNWDDVRSYRAIDPGNAKMRGLVTDVLDRGAWRLAWVPPSLPYYAPAGAYADPALRSFTKRLVFSAWAVVPKAIAVMMSYGSERRAMEASSGDTPAAGRPRRRYDDRPVTPPLQFRMTSGDDPRPGAMSTLGLLHPSPVLARLGDPLDVARELGSLDADTQAVLDVVRGHLEPLLTALPPGGESGDVDRRWYWAAPMLLDLAGEHDHGAFWHLLADGEDDRHDEGSAFGAHLRLAQQVTQLELGRRPADLPMVLAQMAVAGPGVCALRALSRVTGGERALGHPVIRREALVVAQGLRSLFNKPEIVAILRAEDDERYWRAVLDHCLDGVLQSVLDEYAHVLVESEGLQEAHRLDRAVTISDVMTEALTIRAATNVVEQVGVADGRIELDEHRMASHFAARYGRAATSEQTAVRESTVRVAYNSPFRPFVLASTSVGQEGLDFHTYSHALVHWNLPSNPVDLEQREGRVHRYKGHAVRKNVAVDHGGAVLGGLDGDPWAGVFHAASRACANDGSDITPYWVYARDGGAAIERYVPALPLSREKQHYRRLQRTVGAYRMVIGQPRQDDLLQYVGESGADASWLRVDLTPEPVEVPAADGRAPAADRPVFDPVKDEPPVVPDPWGSGEAALWSQVLYDGGLLAINVREGRGATSAEHRDIARRAGYGDGRGVAGTRATRGADGGLWLTFVGRCELEESAYALGRELPVDLGW</sequence>
<protein>
    <submittedName>
        <fullName evidence="3">Helicase-related protein</fullName>
    </submittedName>
</protein>
<reference evidence="3" key="1">
    <citation type="journal article" date="2024" name="Antonie Van Leeuwenhoek">
        <title>Isoptericola haloaureus sp. nov., a dimorphic actinobacterium isolated from mangrove sediments of southeast India, implicating biosaline agricultural significance through nitrogen fixation and salt tolerance genes.</title>
        <authorList>
            <person name="Prathaban M."/>
            <person name="Prathiviraj R."/>
            <person name="Ravichandran M."/>
            <person name="Natarajan S.D."/>
            <person name="Sobanaa M."/>
            <person name="Hari Krishna Kumar S."/>
            <person name="Chandrasekar V."/>
            <person name="Selvin J."/>
        </authorList>
    </citation>
    <scope>NUCLEOTIDE SEQUENCE</scope>
    <source>
        <strain evidence="3">MP1014</strain>
    </source>
</reference>
<dbReference type="InterPro" id="IPR027417">
    <property type="entry name" value="P-loop_NTPase"/>
</dbReference>
<evidence type="ECO:0000313" key="3">
    <source>
        <dbReference type="EMBL" id="MEG3615002.1"/>
    </source>
</evidence>
<accession>A0ABU7Z6G9</accession>
<evidence type="ECO:0000256" key="1">
    <source>
        <dbReference type="SAM" id="MobiDB-lite"/>
    </source>
</evidence>
<evidence type="ECO:0000313" key="4">
    <source>
        <dbReference type="Proteomes" id="UP001310387"/>
    </source>
</evidence>
<feature type="domain" description="Helicase ATP-binding" evidence="2">
    <location>
        <begin position="11"/>
        <end position="329"/>
    </location>
</feature>
<dbReference type="EMBL" id="JBAGLP010000116">
    <property type="protein sequence ID" value="MEG3615002.1"/>
    <property type="molecule type" value="Genomic_DNA"/>
</dbReference>
<dbReference type="SMART" id="SM00487">
    <property type="entry name" value="DEXDc"/>
    <property type="match status" value="1"/>
</dbReference>
<dbReference type="Gene3D" id="3.40.50.300">
    <property type="entry name" value="P-loop containing nucleotide triphosphate hydrolases"/>
    <property type="match status" value="2"/>
</dbReference>